<dbReference type="AlphaFoldDB" id="A0A1J1J8S7"/>
<dbReference type="OrthoDB" id="428577at2759"/>
<reference evidence="1 2" key="1">
    <citation type="submission" date="2015-04" db="EMBL/GenBank/DDBJ databases">
        <authorList>
            <person name="Syromyatnikov M.Y."/>
            <person name="Popov V.N."/>
        </authorList>
    </citation>
    <scope>NUCLEOTIDE SEQUENCE [LARGE SCALE GENOMIC DNA]</scope>
</reference>
<gene>
    <name evidence="1" type="ORF">CLUMA_CG021035</name>
</gene>
<keyword evidence="2" id="KW-1185">Reference proteome</keyword>
<accession>A0A1J1J8S7</accession>
<sequence>MEFCHKRSCQNKTESLDKPKVAYLQRFKDPKTFSDTKNKCFLIFGHKSL</sequence>
<evidence type="ECO:0000313" key="1">
    <source>
        <dbReference type="EMBL" id="CRL07886.1"/>
    </source>
</evidence>
<evidence type="ECO:0000313" key="2">
    <source>
        <dbReference type="Proteomes" id="UP000183832"/>
    </source>
</evidence>
<name>A0A1J1J8S7_9DIPT</name>
<dbReference type="Proteomes" id="UP000183832">
    <property type="component" value="Unassembled WGS sequence"/>
</dbReference>
<protein>
    <submittedName>
        <fullName evidence="1">CLUMA_CG021035, isoform A</fullName>
    </submittedName>
</protein>
<dbReference type="EMBL" id="CVRI01000074">
    <property type="protein sequence ID" value="CRL07886.1"/>
    <property type="molecule type" value="Genomic_DNA"/>
</dbReference>
<organism evidence="1 2">
    <name type="scientific">Clunio marinus</name>
    <dbReference type="NCBI Taxonomy" id="568069"/>
    <lineage>
        <taxon>Eukaryota</taxon>
        <taxon>Metazoa</taxon>
        <taxon>Ecdysozoa</taxon>
        <taxon>Arthropoda</taxon>
        <taxon>Hexapoda</taxon>
        <taxon>Insecta</taxon>
        <taxon>Pterygota</taxon>
        <taxon>Neoptera</taxon>
        <taxon>Endopterygota</taxon>
        <taxon>Diptera</taxon>
        <taxon>Nematocera</taxon>
        <taxon>Chironomoidea</taxon>
        <taxon>Chironomidae</taxon>
        <taxon>Clunio</taxon>
    </lineage>
</organism>
<proteinExistence type="predicted"/>